<dbReference type="AlphaFoldDB" id="A0A9D1WJS2"/>
<dbReference type="InterPro" id="IPR042047">
    <property type="entry name" value="SleB_dom1"/>
</dbReference>
<dbReference type="EMBL" id="DXEX01000259">
    <property type="protein sequence ID" value="HIX60470.1"/>
    <property type="molecule type" value="Genomic_DNA"/>
</dbReference>
<feature type="transmembrane region" description="Helical" evidence="1">
    <location>
        <begin position="21"/>
        <end position="39"/>
    </location>
</feature>
<dbReference type="Proteomes" id="UP000886817">
    <property type="component" value="Unassembled WGS sequence"/>
</dbReference>
<keyword evidence="1" id="KW-0812">Transmembrane</keyword>
<name>A0A9D1WJS2_9FIRM</name>
<comment type="caution">
    <text evidence="3">The sequence shown here is derived from an EMBL/GenBank/DDBJ whole genome shotgun (WGS) entry which is preliminary data.</text>
</comment>
<accession>A0A9D1WJS2</accession>
<keyword evidence="3" id="KW-0378">Hydrolase</keyword>
<keyword evidence="1" id="KW-0472">Membrane</keyword>
<evidence type="ECO:0000256" key="1">
    <source>
        <dbReference type="SAM" id="Phobius"/>
    </source>
</evidence>
<reference evidence="3" key="1">
    <citation type="journal article" date="2021" name="PeerJ">
        <title>Extensive microbial diversity within the chicken gut microbiome revealed by metagenomics and culture.</title>
        <authorList>
            <person name="Gilroy R."/>
            <person name="Ravi A."/>
            <person name="Getino M."/>
            <person name="Pursley I."/>
            <person name="Horton D.L."/>
            <person name="Alikhan N.F."/>
            <person name="Baker D."/>
            <person name="Gharbi K."/>
            <person name="Hall N."/>
            <person name="Watson M."/>
            <person name="Adriaenssens E.M."/>
            <person name="Foster-Nyarko E."/>
            <person name="Jarju S."/>
            <person name="Secka A."/>
            <person name="Antonio M."/>
            <person name="Oren A."/>
            <person name="Chaudhuri R.R."/>
            <person name="La Ragione R."/>
            <person name="Hildebrand F."/>
            <person name="Pallen M.J."/>
        </authorList>
    </citation>
    <scope>NUCLEOTIDE SEQUENCE</scope>
    <source>
        <strain evidence="3">ChiSjej1B19-8411</strain>
    </source>
</reference>
<feature type="domain" description="Cell wall hydrolase SleB" evidence="2">
    <location>
        <begin position="154"/>
        <end position="261"/>
    </location>
</feature>
<dbReference type="Gene3D" id="1.10.10.2520">
    <property type="entry name" value="Cell wall hydrolase SleB, domain 1"/>
    <property type="match status" value="1"/>
</dbReference>
<sequence length="273" mass="29942">MRQVTRTLKKYRNLCIRYGKIAIIGIAAIAVSAVVFQVSGDMNKKSVYAAAGENTAVLEDGVPTGLAGVISGVSVTDISEVPLNRIGTSCEEVMVGQRTFQASGEAERFDMSESMEAVVDTINQQSIENAQSADMMSDADYETLLRIVEAEAGGEDLKGKILVANVIMNRVKSREFPDTVTEVVWETTEGTAQFSPTYDGRINTVTVSSETKEAVRQALEGVDYSQGALFFVAKDQADKNNVAWFDSDLKHLFEYGVHDFYTYPDEEKARLDN</sequence>
<reference evidence="3" key="2">
    <citation type="submission" date="2021-04" db="EMBL/GenBank/DDBJ databases">
        <authorList>
            <person name="Gilroy R."/>
        </authorList>
    </citation>
    <scope>NUCLEOTIDE SEQUENCE</scope>
    <source>
        <strain evidence="3">ChiSjej1B19-8411</strain>
    </source>
</reference>
<gene>
    <name evidence="3" type="ORF">IAA45_12260</name>
</gene>
<dbReference type="Pfam" id="PF07486">
    <property type="entry name" value="Hydrolase_2"/>
    <property type="match status" value="1"/>
</dbReference>
<dbReference type="GO" id="GO:0016787">
    <property type="term" value="F:hydrolase activity"/>
    <property type="evidence" value="ECO:0007669"/>
    <property type="project" value="UniProtKB-KW"/>
</dbReference>
<organism evidence="3 4">
    <name type="scientific">Candidatus Blautia gallistercoris</name>
    <dbReference type="NCBI Taxonomy" id="2838490"/>
    <lineage>
        <taxon>Bacteria</taxon>
        <taxon>Bacillati</taxon>
        <taxon>Bacillota</taxon>
        <taxon>Clostridia</taxon>
        <taxon>Lachnospirales</taxon>
        <taxon>Lachnospiraceae</taxon>
        <taxon>Blautia</taxon>
    </lineage>
</organism>
<dbReference type="InterPro" id="IPR011105">
    <property type="entry name" value="Cell_wall_hydrolase_SleB"/>
</dbReference>
<protein>
    <submittedName>
        <fullName evidence="3">Cell wall hydrolase</fullName>
    </submittedName>
</protein>
<proteinExistence type="predicted"/>
<evidence type="ECO:0000259" key="2">
    <source>
        <dbReference type="Pfam" id="PF07486"/>
    </source>
</evidence>
<evidence type="ECO:0000313" key="4">
    <source>
        <dbReference type="Proteomes" id="UP000886817"/>
    </source>
</evidence>
<evidence type="ECO:0000313" key="3">
    <source>
        <dbReference type="EMBL" id="HIX60470.1"/>
    </source>
</evidence>
<keyword evidence="1" id="KW-1133">Transmembrane helix</keyword>